<reference evidence="2 3" key="1">
    <citation type="journal article" date="2013" name="PLoS ONE">
        <title>Poles Apart: Arctic and Antarctic Octadecabacter strains Share High Genome Plasticity and a New Type of Xanthorhodopsin.</title>
        <authorList>
            <person name="Vollmers J."/>
            <person name="Voget S."/>
            <person name="Dietrich S."/>
            <person name="Gollnow K."/>
            <person name="Smits M."/>
            <person name="Meyer K."/>
            <person name="Brinkhoff T."/>
            <person name="Simon M."/>
            <person name="Daniel R."/>
        </authorList>
    </citation>
    <scope>NUCLEOTIDE SEQUENCE [LARGE SCALE GENOMIC DNA]</scope>
    <source>
        <strain evidence="2 3">307</strain>
    </source>
</reference>
<organism evidence="2 3">
    <name type="scientific">Octadecabacter antarcticus 307</name>
    <dbReference type="NCBI Taxonomy" id="391626"/>
    <lineage>
        <taxon>Bacteria</taxon>
        <taxon>Pseudomonadati</taxon>
        <taxon>Pseudomonadota</taxon>
        <taxon>Alphaproteobacteria</taxon>
        <taxon>Rhodobacterales</taxon>
        <taxon>Roseobacteraceae</taxon>
        <taxon>Octadecabacter</taxon>
    </lineage>
</organism>
<dbReference type="AlphaFoldDB" id="M9R4A0"/>
<dbReference type="HOGENOM" id="CLU_2106469_0_0_5"/>
<feature type="transmembrane region" description="Helical" evidence="1">
    <location>
        <begin position="57"/>
        <end position="73"/>
    </location>
</feature>
<keyword evidence="1" id="KW-0812">Transmembrane</keyword>
<dbReference type="Proteomes" id="UP000005307">
    <property type="component" value="Chromosome"/>
</dbReference>
<sequence>MVFAPAEVWGADVRANGVQRWHSVKWAALEGAVVCVPAQVSNSACNPALRRFPRMDVSLWMTFVAATVALVIVPGPRDVLVLTYALTQGRRVALAFGVGDLIAMAVLTATLRKAA</sequence>
<dbReference type="STRING" id="391626.OAN307_c08770"/>
<protein>
    <submittedName>
        <fullName evidence="2">Uncharacterized protein</fullName>
    </submittedName>
</protein>
<evidence type="ECO:0000313" key="3">
    <source>
        <dbReference type="Proteomes" id="UP000005307"/>
    </source>
</evidence>
<dbReference type="eggNOG" id="COG1280">
    <property type="taxonomic scope" value="Bacteria"/>
</dbReference>
<evidence type="ECO:0000313" key="2">
    <source>
        <dbReference type="EMBL" id="AGI66598.1"/>
    </source>
</evidence>
<keyword evidence="3" id="KW-1185">Reference proteome</keyword>
<evidence type="ECO:0000256" key="1">
    <source>
        <dbReference type="SAM" id="Phobius"/>
    </source>
</evidence>
<proteinExistence type="predicted"/>
<name>M9R4A0_9RHOB</name>
<keyword evidence="1" id="KW-1133">Transmembrane helix</keyword>
<dbReference type="EMBL" id="CP003740">
    <property type="protein sequence ID" value="AGI66598.1"/>
    <property type="molecule type" value="Genomic_DNA"/>
</dbReference>
<feature type="transmembrane region" description="Helical" evidence="1">
    <location>
        <begin position="93"/>
        <end position="111"/>
    </location>
</feature>
<accession>M9R4A0</accession>
<gene>
    <name evidence="2" type="ORF">OAN307_c08770</name>
</gene>
<keyword evidence="1" id="KW-0472">Membrane</keyword>
<dbReference type="KEGG" id="oat:OAN307_c08770"/>